<gene>
    <name evidence="2" type="ORF">JKF63_00109</name>
</gene>
<accession>A0A836HT20</accession>
<evidence type="ECO:0000256" key="1">
    <source>
        <dbReference type="ARBA" id="ARBA00006315"/>
    </source>
</evidence>
<dbReference type="Pfam" id="PF01875">
    <property type="entry name" value="Memo"/>
    <property type="match status" value="1"/>
</dbReference>
<comment type="similarity">
    <text evidence="1">Belongs to the MEMO1 family.</text>
</comment>
<evidence type="ECO:0000313" key="3">
    <source>
        <dbReference type="Proteomes" id="UP000674318"/>
    </source>
</evidence>
<dbReference type="GeneID" id="94286238"/>
<dbReference type="Proteomes" id="UP000674318">
    <property type="component" value="Unassembled WGS sequence"/>
</dbReference>
<dbReference type="KEGG" id="phet:94286238"/>
<evidence type="ECO:0000313" key="2">
    <source>
        <dbReference type="EMBL" id="KAG5489990.1"/>
    </source>
</evidence>
<comment type="caution">
    <text evidence="2">The sequence shown here is derived from an EMBL/GenBank/DDBJ whole genome shotgun (WGS) entry which is preliminary data.</text>
</comment>
<dbReference type="NCBIfam" id="TIGR04336">
    <property type="entry name" value="AmmeMemoSam_B"/>
    <property type="match status" value="1"/>
</dbReference>
<dbReference type="PANTHER" id="PTHR11060">
    <property type="entry name" value="PROTEIN MEMO1"/>
    <property type="match status" value="1"/>
</dbReference>
<dbReference type="OrthoDB" id="417112at2759"/>
<dbReference type="HAMAP" id="MF_00055">
    <property type="entry name" value="MEMO1"/>
    <property type="match status" value="1"/>
</dbReference>
<dbReference type="EMBL" id="JAFJZO010000036">
    <property type="protein sequence ID" value="KAG5489990.1"/>
    <property type="molecule type" value="Genomic_DNA"/>
</dbReference>
<dbReference type="InterPro" id="IPR002737">
    <property type="entry name" value="MEMO1_fam"/>
</dbReference>
<organism evidence="2 3">
    <name type="scientific">Porcisia hertigi</name>
    <dbReference type="NCBI Taxonomy" id="2761500"/>
    <lineage>
        <taxon>Eukaryota</taxon>
        <taxon>Discoba</taxon>
        <taxon>Euglenozoa</taxon>
        <taxon>Kinetoplastea</taxon>
        <taxon>Metakinetoplastina</taxon>
        <taxon>Trypanosomatida</taxon>
        <taxon>Trypanosomatidae</taxon>
        <taxon>Leishmaniinae</taxon>
        <taxon>Porcisia</taxon>
    </lineage>
</organism>
<reference evidence="2 3" key="1">
    <citation type="submission" date="2021-02" db="EMBL/GenBank/DDBJ databases">
        <title>Porcisia hertigi Genome sequencing and assembly.</title>
        <authorList>
            <person name="Almutairi H."/>
            <person name="Gatherer D."/>
        </authorList>
    </citation>
    <scope>NUCLEOTIDE SEQUENCE [LARGE SCALE GENOMIC DNA]</scope>
    <source>
        <strain evidence="2 3">C119</strain>
    </source>
</reference>
<dbReference type="RefSeq" id="XP_067752318.1">
    <property type="nucleotide sequence ID" value="XM_067896161.1"/>
</dbReference>
<dbReference type="CDD" id="cd07361">
    <property type="entry name" value="MEMO_like"/>
    <property type="match status" value="1"/>
</dbReference>
<sequence>MSFVRPATHAAPNGRGWYEAVPEKLKMTIDNYFREAITPYDSETWENARVAALIAPHAGMSYSGRTASEAFSIFREYLYADKSKGNKVRRVFILGPSHTKGFEGCEISAAKMYETPFGALNVDTVVVDQLITALREAGVPVAKASRRTDEAEHSIEMETPYLSHILHYPPASASPSTQPAVRRISIVPVIVGWTDRQADKCISDVLKPYMDDARNVFILSSDFCHWGDRFSYTYHYKPSQYPSIGDAIIAMDHAGMKLLEKRDLEGWYDYLKTTKNTICGRAPISIGLQRWAEKVNTAQVKFVHYSQSNKCEGTDDSSVSYAAAVIME</sequence>
<proteinExistence type="inferred from homology"/>
<protein>
    <submittedName>
        <fullName evidence="2">Uncharacterized protein</fullName>
    </submittedName>
</protein>
<keyword evidence="3" id="KW-1185">Reference proteome</keyword>
<dbReference type="PANTHER" id="PTHR11060:SF0">
    <property type="entry name" value="PROTEIN MEMO1"/>
    <property type="match status" value="1"/>
</dbReference>
<name>A0A836HT20_9TRYP</name>
<dbReference type="AlphaFoldDB" id="A0A836HT20"/>
<dbReference type="Gene3D" id="3.40.830.10">
    <property type="entry name" value="LigB-like"/>
    <property type="match status" value="1"/>
</dbReference>